<keyword evidence="2" id="KW-1185">Reference proteome</keyword>
<sequence length="397" mass="46285">MYPLDIDEEEVKNKVAQDFFAKFDTTQRFKNIDFVIAPKKQSTKEKIYFLWAEAKKGNKSDIIKSFIQLILTIGKARLQECEIPPLFLGAFDCEKIAFLEFGKVAHIFSQNDFNWGVTPSNHDSKEFNQLHSLIGDILASQKLLFHFKDDNAELKDFIKANFTHAHANIDKIQITKNNFINIYKKWRAAVMPSIALDWESAKRQGILDGDFYLADLLSQSHKTLIDKLFVILQDRHYELLRGKNELGLFTSQRAEFRDERKAYDAFWQIYERPPKEEFWDFIISRRDLLVPDDIRERKGAFFTPKMWVQKAQEYLAESLGENWQEEYYIWDCAAGTGNLLVGLKNARNIYASTIDLSDVLIMKELNKNDSRGVSNADLRDSTAEKWAKFARKPYLSI</sequence>
<dbReference type="SUPFAM" id="SSF53335">
    <property type="entry name" value="S-adenosyl-L-methionine-dependent methyltransferases"/>
    <property type="match status" value="1"/>
</dbReference>
<dbReference type="EMBL" id="AZJI01000001">
    <property type="protein sequence ID" value="ETD24674.1"/>
    <property type="molecule type" value="Genomic_DNA"/>
</dbReference>
<comment type="caution">
    <text evidence="1">The sequence shown here is derived from an EMBL/GenBank/DDBJ whole genome shotgun (WGS) entry which is preliminary data.</text>
</comment>
<accession>V8CBD7</accession>
<evidence type="ECO:0000313" key="1">
    <source>
        <dbReference type="EMBL" id="ETD24674.1"/>
    </source>
</evidence>
<dbReference type="CDD" id="cd02440">
    <property type="entry name" value="AdoMet_MTases"/>
    <property type="match status" value="1"/>
</dbReference>
<dbReference type="InterPro" id="IPR029063">
    <property type="entry name" value="SAM-dependent_MTases_sf"/>
</dbReference>
<dbReference type="Proteomes" id="UP000018731">
    <property type="component" value="Unassembled WGS sequence"/>
</dbReference>
<dbReference type="RefSeq" id="WP_023926676.1">
    <property type="nucleotide sequence ID" value="NZ_KI669454.1"/>
</dbReference>
<proteinExistence type="predicted"/>
<gene>
    <name evidence="1" type="ORF">HMPREF2086_00006</name>
</gene>
<name>V8CBD7_9HELI</name>
<protein>
    <submittedName>
        <fullName evidence="1">Uncharacterized protein</fullName>
    </submittedName>
</protein>
<dbReference type="HOGENOM" id="CLU_038350_0_0_7"/>
<dbReference type="PATRIC" id="fig|1357400.3.peg.10"/>
<dbReference type="AlphaFoldDB" id="V8CBD7"/>
<organism evidence="1 2">
    <name type="scientific">Helicobacter macacae MIT 99-5501</name>
    <dbReference type="NCBI Taxonomy" id="1357400"/>
    <lineage>
        <taxon>Bacteria</taxon>
        <taxon>Pseudomonadati</taxon>
        <taxon>Campylobacterota</taxon>
        <taxon>Epsilonproteobacteria</taxon>
        <taxon>Campylobacterales</taxon>
        <taxon>Helicobacteraceae</taxon>
        <taxon>Helicobacter</taxon>
    </lineage>
</organism>
<evidence type="ECO:0000313" key="2">
    <source>
        <dbReference type="Proteomes" id="UP000018731"/>
    </source>
</evidence>
<dbReference type="eggNOG" id="COG0827">
    <property type="taxonomic scope" value="Bacteria"/>
</dbReference>
<reference evidence="1 2" key="1">
    <citation type="journal article" date="2014" name="Genome Announc.">
        <title>Draft genome sequences of six enterohepatic helicobacter species isolated from humans and one from rhesus macaques.</title>
        <authorList>
            <person name="Shen Z."/>
            <person name="Sheh A."/>
            <person name="Young S.K."/>
            <person name="Abouelliel A."/>
            <person name="Ward D.V."/>
            <person name="Earl A.M."/>
            <person name="Fox J.G."/>
        </authorList>
    </citation>
    <scope>NUCLEOTIDE SEQUENCE [LARGE SCALE GENOMIC DNA]</scope>
    <source>
        <strain evidence="1 2">MIT 99-5501</strain>
    </source>
</reference>
<dbReference type="STRING" id="1357400.HMPREF2086_00006"/>